<dbReference type="Proteomes" id="UP000036834">
    <property type="component" value="Unassembled WGS sequence"/>
</dbReference>
<dbReference type="EMBL" id="BJON01000003">
    <property type="protein sequence ID" value="GED67178.1"/>
    <property type="molecule type" value="Genomic_DNA"/>
</dbReference>
<name>A0A0K9YSA9_9BACL</name>
<dbReference type="EMBL" id="LGIQ01000009">
    <property type="protein sequence ID" value="KNB71522.1"/>
    <property type="molecule type" value="Genomic_DNA"/>
</dbReference>
<reference evidence="3" key="2">
    <citation type="submission" date="2015-07" db="EMBL/GenBank/DDBJ databases">
        <title>MeaNS - Measles Nucleotide Surveillance Program.</title>
        <authorList>
            <person name="Tran T."/>
            <person name="Druce J."/>
        </authorList>
    </citation>
    <scope>NUCLEOTIDE SEQUENCE</scope>
    <source>
        <strain evidence="3">DSM 9887</strain>
    </source>
</reference>
<dbReference type="Pfam" id="PF12680">
    <property type="entry name" value="SnoaL_2"/>
    <property type="match status" value="1"/>
</dbReference>
<dbReference type="Gene3D" id="3.10.450.50">
    <property type="match status" value="1"/>
</dbReference>
<protein>
    <recommendedName>
        <fullName evidence="1">SnoaL-like domain-containing protein</fullName>
    </recommendedName>
</protein>
<dbReference type="Proteomes" id="UP000319578">
    <property type="component" value="Unassembled WGS sequence"/>
</dbReference>
<dbReference type="InterPro" id="IPR011944">
    <property type="entry name" value="Steroid_delta5-4_isomerase"/>
</dbReference>
<reference evidence="4" key="1">
    <citation type="submission" date="2015-07" db="EMBL/GenBank/DDBJ databases">
        <title>Genome sequencing project for genomic taxonomy and phylogenomics of Bacillus-like bacteria.</title>
        <authorList>
            <person name="Liu B."/>
            <person name="Wang J."/>
            <person name="Zhu Y."/>
            <person name="Liu G."/>
            <person name="Chen Q."/>
            <person name="Chen Z."/>
            <person name="Lan J."/>
            <person name="Che J."/>
            <person name="Ge C."/>
            <person name="Shi H."/>
            <person name="Pan Z."/>
            <person name="Liu X."/>
        </authorList>
    </citation>
    <scope>NUCLEOTIDE SEQUENCE [LARGE SCALE GENOMIC DNA]</scope>
    <source>
        <strain evidence="4">DSM 9887</strain>
    </source>
</reference>
<dbReference type="CDD" id="cd00531">
    <property type="entry name" value="NTF2_like"/>
    <property type="match status" value="1"/>
</dbReference>
<sequence length="137" mass="14828">MSRSNQATPVLNPQDMNAAFAAAFNSGQIANLLALYEPDAVLMDHAGNEMRGTEAIRKALEQLLQIKGTMISTNVYCVLQGDLALLRAHFVIDTTAPDGSTTQLVGHTSEIVRKQLDGSWLYVIDHPFGADLLHHAG</sequence>
<comment type="caution">
    <text evidence="3">The sequence shown here is derived from an EMBL/GenBank/DDBJ whole genome shotgun (WGS) entry which is preliminary data.</text>
</comment>
<dbReference type="SUPFAM" id="SSF54427">
    <property type="entry name" value="NTF2-like"/>
    <property type="match status" value="1"/>
</dbReference>
<evidence type="ECO:0000313" key="3">
    <source>
        <dbReference type="EMBL" id="KNB71522.1"/>
    </source>
</evidence>
<dbReference type="AlphaFoldDB" id="A0A0K9YSA9"/>
<accession>A0A0K9YSA9</accession>
<dbReference type="OrthoDB" id="7375616at2"/>
<organism evidence="3 4">
    <name type="scientific">Brevibacillus reuszeri</name>
    <dbReference type="NCBI Taxonomy" id="54915"/>
    <lineage>
        <taxon>Bacteria</taxon>
        <taxon>Bacillati</taxon>
        <taxon>Bacillota</taxon>
        <taxon>Bacilli</taxon>
        <taxon>Bacillales</taxon>
        <taxon>Paenibacillaceae</taxon>
        <taxon>Brevibacillus</taxon>
    </lineage>
</organism>
<dbReference type="RefSeq" id="WP_049740561.1">
    <property type="nucleotide sequence ID" value="NZ_BJON01000003.1"/>
</dbReference>
<evidence type="ECO:0000313" key="5">
    <source>
        <dbReference type="Proteomes" id="UP000319578"/>
    </source>
</evidence>
<dbReference type="InterPro" id="IPR032710">
    <property type="entry name" value="NTF2-like_dom_sf"/>
</dbReference>
<reference evidence="2 5" key="3">
    <citation type="submission" date="2019-06" db="EMBL/GenBank/DDBJ databases">
        <title>Whole genome shotgun sequence of Brevibacillus reuszeri NBRC 15719.</title>
        <authorList>
            <person name="Hosoyama A."/>
            <person name="Uohara A."/>
            <person name="Ohji S."/>
            <person name="Ichikawa N."/>
        </authorList>
    </citation>
    <scope>NUCLEOTIDE SEQUENCE [LARGE SCALE GENOMIC DNA]</scope>
    <source>
        <strain evidence="2 5">NBRC 15719</strain>
    </source>
</reference>
<keyword evidence="5" id="KW-1185">Reference proteome</keyword>
<dbReference type="InterPro" id="IPR037401">
    <property type="entry name" value="SnoaL-like"/>
</dbReference>
<proteinExistence type="predicted"/>
<dbReference type="STRING" id="54915.ADS79_22390"/>
<evidence type="ECO:0000313" key="2">
    <source>
        <dbReference type="EMBL" id="GED67178.1"/>
    </source>
</evidence>
<evidence type="ECO:0000313" key="4">
    <source>
        <dbReference type="Proteomes" id="UP000036834"/>
    </source>
</evidence>
<dbReference type="NCBIfam" id="TIGR02246">
    <property type="entry name" value="SgcJ/EcaC family oxidoreductase"/>
    <property type="match status" value="1"/>
</dbReference>
<feature type="domain" description="SnoaL-like" evidence="1">
    <location>
        <begin position="19"/>
        <end position="106"/>
    </location>
</feature>
<dbReference type="PATRIC" id="fig|54915.3.peg.3607"/>
<gene>
    <name evidence="3" type="ORF">ADS79_22390</name>
    <name evidence="2" type="ORF">BRE01_08800</name>
</gene>
<evidence type="ECO:0000259" key="1">
    <source>
        <dbReference type="Pfam" id="PF12680"/>
    </source>
</evidence>